<dbReference type="Gene3D" id="2.160.20.80">
    <property type="entry name" value="E3 ubiquitin-protein ligase SopA"/>
    <property type="match status" value="1"/>
</dbReference>
<organism evidence="2 3">
    <name type="scientific">Gloeothece citriformis (strain PCC 7424)</name>
    <name type="common">Cyanothece sp. (strain PCC 7424)</name>
    <dbReference type="NCBI Taxonomy" id="65393"/>
    <lineage>
        <taxon>Bacteria</taxon>
        <taxon>Bacillati</taxon>
        <taxon>Cyanobacteriota</taxon>
        <taxon>Cyanophyceae</taxon>
        <taxon>Oscillatoriophycideae</taxon>
        <taxon>Chroococcales</taxon>
        <taxon>Aphanothecaceae</taxon>
        <taxon>Gloeothece</taxon>
        <taxon>Gloeothece citriformis</taxon>
    </lineage>
</organism>
<dbReference type="STRING" id="65393.PCC7424_0386"/>
<feature type="transmembrane region" description="Helical" evidence="1">
    <location>
        <begin position="42"/>
        <end position="61"/>
    </location>
</feature>
<dbReference type="Pfam" id="PF00805">
    <property type="entry name" value="Pentapeptide"/>
    <property type="match status" value="1"/>
</dbReference>
<dbReference type="SUPFAM" id="SSF141571">
    <property type="entry name" value="Pentapeptide repeat-like"/>
    <property type="match status" value="1"/>
</dbReference>
<feature type="transmembrane region" description="Helical" evidence="1">
    <location>
        <begin position="81"/>
        <end position="103"/>
    </location>
</feature>
<keyword evidence="1" id="KW-1133">Transmembrane helix</keyword>
<evidence type="ECO:0000313" key="3">
    <source>
        <dbReference type="Proteomes" id="UP000002384"/>
    </source>
</evidence>
<sequence length="509" mass="58793">MNKQSSDNILMFDSKIHYDELIEQYKLLRIELTNSLNNITSIFYYGLVTLGISFTALQALFNQLNDFPKTTSLPILNQIHVIFDFLWILEIFFIPFICVIFTFKWLSIARSIAIFAAYLCEIESSLAQGIHWETDLRDKRDKERIPFFIYGSWHPIIVLSFFILIGFMSQCLWWLSVDETSPIKISLSVVFSCIYIFFVHLAFQQFNLINQILKERSLTNLKQDDFDFKKFDPCNFSNPTPNQDHKVEQYVLFFISSLLILEIIFNVFGKQNTSQIDIISQKIIYQYGEQISKLIESNLDSKNKLLLERTLTLETLNNLDQIDTNNPAKNKVINFLSELQLIGYPKKADNSCDNPTTKVELIDLQEANLQNVDFSGKNLRCMNLSGANLTKANLRGADLTGANLTGADLTGANIEQTKLIDISSDQNKEFISACNIAQAIYVENNEENEQIRKQLNWIHEKKELPRLTNSSIPQEKAKADKINRACQQWKYGNKVSNVINTYLDKLNYY</sequence>
<dbReference type="AlphaFoldDB" id="B7KC30"/>
<accession>B7KC30</accession>
<keyword evidence="3" id="KW-1185">Reference proteome</keyword>
<reference evidence="3" key="1">
    <citation type="journal article" date="2011" name="MBio">
        <title>Novel metabolic attributes of the genus Cyanothece, comprising a group of unicellular nitrogen-fixing Cyanobacteria.</title>
        <authorList>
            <person name="Bandyopadhyay A."/>
            <person name="Elvitigala T."/>
            <person name="Welsh E."/>
            <person name="Stockel J."/>
            <person name="Liberton M."/>
            <person name="Min H."/>
            <person name="Sherman L.A."/>
            <person name="Pakrasi H.B."/>
        </authorList>
    </citation>
    <scope>NUCLEOTIDE SEQUENCE [LARGE SCALE GENOMIC DNA]</scope>
    <source>
        <strain evidence="3">PCC 7424</strain>
    </source>
</reference>
<gene>
    <name evidence="2" type="ordered locus">PCC7424_0386</name>
</gene>
<dbReference type="HOGENOM" id="CLU_534979_0_0_3"/>
<feature type="transmembrane region" description="Helical" evidence="1">
    <location>
        <begin position="147"/>
        <end position="175"/>
    </location>
</feature>
<dbReference type="PANTHER" id="PTHR14136">
    <property type="entry name" value="BTB_POZ DOMAIN-CONTAINING PROTEIN KCTD9"/>
    <property type="match status" value="1"/>
</dbReference>
<dbReference type="eggNOG" id="COG1357">
    <property type="taxonomic scope" value="Bacteria"/>
</dbReference>
<dbReference type="EMBL" id="CP001291">
    <property type="protein sequence ID" value="ACK68853.1"/>
    <property type="molecule type" value="Genomic_DNA"/>
</dbReference>
<name>B7KC30_GLOC7</name>
<feature type="transmembrane region" description="Helical" evidence="1">
    <location>
        <begin position="250"/>
        <end position="269"/>
    </location>
</feature>
<dbReference type="Proteomes" id="UP000002384">
    <property type="component" value="Chromosome"/>
</dbReference>
<keyword evidence="1" id="KW-0472">Membrane</keyword>
<proteinExistence type="predicted"/>
<feature type="transmembrane region" description="Helical" evidence="1">
    <location>
        <begin position="181"/>
        <end position="203"/>
    </location>
</feature>
<dbReference type="RefSeq" id="WP_012597803.1">
    <property type="nucleotide sequence ID" value="NC_011729.1"/>
</dbReference>
<evidence type="ECO:0000256" key="1">
    <source>
        <dbReference type="SAM" id="Phobius"/>
    </source>
</evidence>
<evidence type="ECO:0000313" key="2">
    <source>
        <dbReference type="EMBL" id="ACK68853.1"/>
    </source>
</evidence>
<protein>
    <submittedName>
        <fullName evidence="2">Pentapeptide repeat protein</fullName>
    </submittedName>
</protein>
<dbReference type="KEGG" id="cyc:PCC7424_0386"/>
<dbReference type="InterPro" id="IPR001646">
    <property type="entry name" value="5peptide_repeat"/>
</dbReference>
<keyword evidence="1" id="KW-0812">Transmembrane</keyword>
<dbReference type="PANTHER" id="PTHR14136:SF17">
    <property type="entry name" value="BTB_POZ DOMAIN-CONTAINING PROTEIN KCTD9"/>
    <property type="match status" value="1"/>
</dbReference>
<dbReference type="InterPro" id="IPR051082">
    <property type="entry name" value="Pentapeptide-BTB/POZ_domain"/>
</dbReference>